<dbReference type="RefSeq" id="WP_165847994.1">
    <property type="nucleotide sequence ID" value="NZ_QHKS01000010.1"/>
</dbReference>
<accession>A0A370N792</accession>
<evidence type="ECO:0008006" key="3">
    <source>
        <dbReference type="Google" id="ProtNLM"/>
    </source>
</evidence>
<proteinExistence type="predicted"/>
<organism evidence="1 2">
    <name type="scientific">Paraburkholderia lacunae</name>
    <dbReference type="NCBI Taxonomy" id="2211104"/>
    <lineage>
        <taxon>Bacteria</taxon>
        <taxon>Pseudomonadati</taxon>
        <taxon>Pseudomonadota</taxon>
        <taxon>Betaproteobacteria</taxon>
        <taxon>Burkholderiales</taxon>
        <taxon>Burkholderiaceae</taxon>
        <taxon>Paraburkholderia</taxon>
    </lineage>
</organism>
<name>A0A370N792_9BURK</name>
<keyword evidence="2" id="KW-1185">Reference proteome</keyword>
<gene>
    <name evidence="1" type="ORF">DLM46_16530</name>
</gene>
<evidence type="ECO:0000313" key="2">
    <source>
        <dbReference type="Proteomes" id="UP000254875"/>
    </source>
</evidence>
<reference evidence="2" key="1">
    <citation type="submission" date="2018-05" db="EMBL/GenBank/DDBJ databases">
        <authorList>
            <person name="Feng T."/>
        </authorList>
    </citation>
    <scope>NUCLEOTIDE SEQUENCE [LARGE SCALE GENOMIC DNA]</scope>
    <source>
        <strain evidence="2">S27</strain>
    </source>
</reference>
<protein>
    <recommendedName>
        <fullName evidence="3">Phage tail protein</fullName>
    </recommendedName>
</protein>
<sequence>MAFKISKSETYQRQIDVVTVSESGRHEKENFKVTFRRCTNEQLDELRKKTGREVLQDVVAGWSGITDDDGSALPFNEENFEALLQIPAVSFALVKGFWDSIVVAQEKN</sequence>
<dbReference type="Proteomes" id="UP000254875">
    <property type="component" value="Unassembled WGS sequence"/>
</dbReference>
<comment type="caution">
    <text evidence="1">The sequence shown here is derived from an EMBL/GenBank/DDBJ whole genome shotgun (WGS) entry which is preliminary data.</text>
</comment>
<dbReference type="EMBL" id="QHKS01000010">
    <property type="protein sequence ID" value="RDK01435.1"/>
    <property type="molecule type" value="Genomic_DNA"/>
</dbReference>
<evidence type="ECO:0000313" key="1">
    <source>
        <dbReference type="EMBL" id="RDK01435.1"/>
    </source>
</evidence>
<dbReference type="AlphaFoldDB" id="A0A370N792"/>